<dbReference type="EMBL" id="FOSP01000004">
    <property type="protein sequence ID" value="SFK35183.1"/>
    <property type="molecule type" value="Genomic_DNA"/>
</dbReference>
<keyword evidence="3" id="KW-0472">Membrane</keyword>
<dbReference type="AlphaFoldDB" id="A0A1I3YTP7"/>
<reference evidence="5" key="1">
    <citation type="submission" date="2016-10" db="EMBL/GenBank/DDBJ databases">
        <authorList>
            <person name="Varghese N."/>
            <person name="Submissions S."/>
        </authorList>
    </citation>
    <scope>NUCLEOTIDE SEQUENCE [LARGE SCALE GENOMIC DNA]</scope>
    <source>
        <strain evidence="5">Nm69</strain>
    </source>
</reference>
<feature type="region of interest" description="Disordered" evidence="2">
    <location>
        <begin position="41"/>
        <end position="72"/>
    </location>
</feature>
<accession>A0A1I3YTP7</accession>
<evidence type="ECO:0000313" key="5">
    <source>
        <dbReference type="Proteomes" id="UP000199533"/>
    </source>
</evidence>
<evidence type="ECO:0000256" key="3">
    <source>
        <dbReference type="SAM" id="Phobius"/>
    </source>
</evidence>
<keyword evidence="3" id="KW-0812">Transmembrane</keyword>
<dbReference type="SUPFAM" id="SSF82689">
    <property type="entry name" value="Mechanosensitive channel protein MscS (YggB), C-terminal domain"/>
    <property type="match status" value="1"/>
</dbReference>
<dbReference type="Proteomes" id="UP000199533">
    <property type="component" value="Unassembled WGS sequence"/>
</dbReference>
<gene>
    <name evidence="4" type="ORF">SAMN05216302_1004148</name>
</gene>
<evidence type="ECO:0000256" key="2">
    <source>
        <dbReference type="SAM" id="MobiDB-lite"/>
    </source>
</evidence>
<evidence type="ECO:0008006" key="6">
    <source>
        <dbReference type="Google" id="ProtNLM"/>
    </source>
</evidence>
<feature type="transmembrane region" description="Helical" evidence="3">
    <location>
        <begin position="343"/>
        <end position="360"/>
    </location>
</feature>
<keyword evidence="1" id="KW-0175">Coiled coil</keyword>
<name>A0A1I3YTP7_9PROT</name>
<dbReference type="OrthoDB" id="227003at2"/>
<feature type="coiled-coil region" evidence="1">
    <location>
        <begin position="91"/>
        <end position="134"/>
    </location>
</feature>
<protein>
    <recommendedName>
        <fullName evidence="6">Mechanosensitive ion channel</fullName>
    </recommendedName>
</protein>
<evidence type="ECO:0000313" key="4">
    <source>
        <dbReference type="EMBL" id="SFK35183.1"/>
    </source>
</evidence>
<dbReference type="InterPro" id="IPR011066">
    <property type="entry name" value="MscS_channel_C_sf"/>
</dbReference>
<feature type="transmembrane region" description="Helical" evidence="3">
    <location>
        <begin position="319"/>
        <end position="337"/>
    </location>
</feature>
<dbReference type="STRING" id="52441.SAMN05216302_1004148"/>
<keyword evidence="5" id="KW-1185">Reference proteome</keyword>
<keyword evidence="3" id="KW-1133">Transmembrane helix</keyword>
<dbReference type="GO" id="GO:0016020">
    <property type="term" value="C:membrane"/>
    <property type="evidence" value="ECO:0007669"/>
    <property type="project" value="InterPro"/>
</dbReference>
<evidence type="ECO:0000256" key="1">
    <source>
        <dbReference type="SAM" id="Coils"/>
    </source>
</evidence>
<feature type="transmembrane region" description="Helical" evidence="3">
    <location>
        <begin position="277"/>
        <end position="298"/>
    </location>
</feature>
<sequence length="602" mass="68712">MNTMRKKFEFSTKSRVALTFLAIFFSISFVIMAGSKTENISAPQSEKKHAVQTATSWPPSPARKPSPDQLAEQSSREEVIFAKLNTIINNINVLKNELEDKTILLNKAKTEKEKTTILNEIDEINQLIKEQENAFEVIQTGGLDLAKVDDSQDKIFDWQKNLLEILQPIMNELHQYTEDKRKVIQLQNKIAFYQSQIEDSNKALEKMARINKEGLEEAALDRFRKVKKKWNNLLEDSKHQLGVVEMQLDGMIASEIEKEVSIGDHIQQFVLGRGATILMAVLAAVLVFFSMSLVWNAIMWVSTRNRNGELSYFQRLAHLVYRTMMVLFSIATIFYVLDQRNDQVLVGIAVLVLIVAIWALKNSVPRYINELQTILNAGPVREGERILYNGVPMKIDRLNFYTRLTNPAMPELRVRLPLSELNTYVSRPYTDEEPWFPCKEGDFVLLSNGWCLKVKCITPEHVQLTLGNGTMPQIYPVQDFIEACPKNLSEGFIVVSVIGIDYKYQPRCTTDIPGIFREGIRKGLLQENYGHALKDLLVYFNQANSSSLDYKIVAVLDGIAAGNYNDIVRDLQRFAVDVCNQQQWNIPFNQVVVHQADNAHNC</sequence>
<proteinExistence type="predicted"/>
<organism evidence="4 5">
    <name type="scientific">Nitrosomonas aestuarii</name>
    <dbReference type="NCBI Taxonomy" id="52441"/>
    <lineage>
        <taxon>Bacteria</taxon>
        <taxon>Pseudomonadati</taxon>
        <taxon>Pseudomonadota</taxon>
        <taxon>Betaproteobacteria</taxon>
        <taxon>Nitrosomonadales</taxon>
        <taxon>Nitrosomonadaceae</taxon>
        <taxon>Nitrosomonas</taxon>
    </lineage>
</organism>